<dbReference type="GO" id="GO:0005829">
    <property type="term" value="C:cytosol"/>
    <property type="evidence" value="ECO:0007669"/>
    <property type="project" value="TreeGrafter"/>
</dbReference>
<reference evidence="1 2" key="1">
    <citation type="submission" date="2018-05" db="EMBL/GenBank/DDBJ databases">
        <title>Complete genome sequence of Megasphaera sp. AJH120T, isolated from the ceca of a chicken.</title>
        <authorList>
            <person name="Maki J."/>
            <person name="Looft T."/>
        </authorList>
    </citation>
    <scope>NUCLEOTIDE SEQUENCE [LARGE SCALE GENOMIC DNA]</scope>
    <source>
        <strain evidence="1 2">AJH120</strain>
    </source>
</reference>
<dbReference type="EMBL" id="CP029462">
    <property type="protein sequence ID" value="AXL22133.1"/>
    <property type="molecule type" value="Genomic_DNA"/>
</dbReference>
<dbReference type="NCBIfam" id="TIGR00022">
    <property type="entry name" value="YhcH/YjgK/YiaL family protein"/>
    <property type="match status" value="1"/>
</dbReference>
<dbReference type="Pfam" id="PF04074">
    <property type="entry name" value="DUF386"/>
    <property type="match status" value="1"/>
</dbReference>
<proteinExistence type="predicted"/>
<evidence type="ECO:0000313" key="2">
    <source>
        <dbReference type="Proteomes" id="UP000254337"/>
    </source>
</evidence>
<dbReference type="PANTHER" id="PTHR34986:SF1">
    <property type="entry name" value="PROTEIN YIAL"/>
    <property type="match status" value="1"/>
</dbReference>
<dbReference type="OrthoDB" id="9792756at2"/>
<dbReference type="InterPro" id="IPR037012">
    <property type="entry name" value="NanQ/TabA/YiaL_sf"/>
</dbReference>
<sequence>MYVGNLKQWEKEIPYVPAGVAKWIEKLASYDLASLEPGRHELGDGNYMNVDVGETHPAAERTMEAHREYIDIQTVIEGDEIIGYQPIRNAGAVVEDRSASDAWFYNPRIGEDTVIRMVPGTFAVFTPADGHRCLCAPDGEGKPIKKAIMKIRIASLGKTY</sequence>
<name>A0A346B1Z0_9FIRM</name>
<dbReference type="Gene3D" id="2.60.120.370">
    <property type="entry name" value="YhcH/YjgK/YiaL"/>
    <property type="match status" value="1"/>
</dbReference>
<gene>
    <name evidence="1" type="ORF">DKB62_11485</name>
</gene>
<dbReference type="RefSeq" id="WP_107195284.1">
    <property type="nucleotide sequence ID" value="NZ_CAUWMV010000013.1"/>
</dbReference>
<accession>A0A346B1Z0</accession>
<dbReference type="PANTHER" id="PTHR34986">
    <property type="entry name" value="EVOLVED BETA-GALACTOSIDASE SUBUNIT BETA"/>
    <property type="match status" value="1"/>
</dbReference>
<dbReference type="InterPro" id="IPR004375">
    <property type="entry name" value="NanQ/TabA/YiaL"/>
</dbReference>
<dbReference type="SUPFAM" id="SSF51197">
    <property type="entry name" value="Clavaminate synthase-like"/>
    <property type="match status" value="1"/>
</dbReference>
<evidence type="ECO:0000313" key="1">
    <source>
        <dbReference type="EMBL" id="AXL22133.1"/>
    </source>
</evidence>
<keyword evidence="2" id="KW-1185">Reference proteome</keyword>
<dbReference type="AlphaFoldDB" id="A0A346B1Z0"/>
<protein>
    <submittedName>
        <fullName evidence="1">DUF386 domain-containing protein</fullName>
    </submittedName>
</protein>
<dbReference type="KEGG" id="meg:DKB62_11485"/>
<organism evidence="1 2">
    <name type="scientific">Megasphaera stantonii</name>
    <dbReference type="NCBI Taxonomy" id="2144175"/>
    <lineage>
        <taxon>Bacteria</taxon>
        <taxon>Bacillati</taxon>
        <taxon>Bacillota</taxon>
        <taxon>Negativicutes</taxon>
        <taxon>Veillonellales</taxon>
        <taxon>Veillonellaceae</taxon>
        <taxon>Megasphaera</taxon>
    </lineage>
</organism>
<dbReference type="Proteomes" id="UP000254337">
    <property type="component" value="Chromosome"/>
</dbReference>